<gene>
    <name evidence="12" type="ORF">PoB_000941800</name>
</gene>
<keyword evidence="10" id="KW-0489">Methyltransferase</keyword>
<accession>A0AAV3YL24</accession>
<dbReference type="GO" id="GO:0032259">
    <property type="term" value="P:methylation"/>
    <property type="evidence" value="ECO:0007669"/>
    <property type="project" value="UniProtKB-KW"/>
</dbReference>
<reference evidence="12 13" key="1">
    <citation type="journal article" date="2021" name="Elife">
        <title>Chloroplast acquisition without the gene transfer in kleptoplastic sea slugs, Plakobranchus ocellatus.</title>
        <authorList>
            <person name="Maeda T."/>
            <person name="Takahashi S."/>
            <person name="Yoshida T."/>
            <person name="Shimamura S."/>
            <person name="Takaki Y."/>
            <person name="Nagai Y."/>
            <person name="Toyoda A."/>
            <person name="Suzuki Y."/>
            <person name="Arimoto A."/>
            <person name="Ishii H."/>
            <person name="Satoh N."/>
            <person name="Nishiyama T."/>
            <person name="Hasebe M."/>
            <person name="Maruyama T."/>
            <person name="Minagawa J."/>
            <person name="Obokata J."/>
            <person name="Shigenobu S."/>
        </authorList>
    </citation>
    <scope>NUCLEOTIDE SEQUENCE [LARGE SCALE GENOMIC DNA]</scope>
</reference>
<dbReference type="InterPro" id="IPR002791">
    <property type="entry name" value="ARMT1-like_metal-bd"/>
</dbReference>
<comment type="catalytic activity">
    <reaction evidence="2 10">
        <text>beta-D-fructose 1-phosphate + H2O = D-fructose + phosphate</text>
        <dbReference type="Rhea" id="RHEA:35603"/>
        <dbReference type="ChEBI" id="CHEBI:15377"/>
        <dbReference type="ChEBI" id="CHEBI:37721"/>
        <dbReference type="ChEBI" id="CHEBI:43474"/>
        <dbReference type="ChEBI" id="CHEBI:138881"/>
    </reaction>
</comment>
<dbReference type="GO" id="GO:0046872">
    <property type="term" value="F:metal ion binding"/>
    <property type="evidence" value="ECO:0007669"/>
    <property type="project" value="UniProtKB-UniRule"/>
</dbReference>
<dbReference type="GO" id="GO:0005634">
    <property type="term" value="C:nucleus"/>
    <property type="evidence" value="ECO:0007669"/>
    <property type="project" value="TreeGrafter"/>
</dbReference>
<proteinExistence type="inferred from homology"/>
<evidence type="ECO:0000256" key="1">
    <source>
        <dbReference type="ARBA" id="ARBA00000807"/>
    </source>
</evidence>
<feature type="domain" description="Damage-control phosphatase ARMT1-like metal-binding" evidence="11">
    <location>
        <begin position="22"/>
        <end position="427"/>
    </location>
</feature>
<dbReference type="EMBL" id="BLXT01001042">
    <property type="protein sequence ID" value="GFN82912.1"/>
    <property type="molecule type" value="Genomic_DNA"/>
</dbReference>
<keyword evidence="6 10" id="KW-0378">Hydrolase</keyword>
<comment type="catalytic activity">
    <reaction evidence="1 10">
        <text>L-glutamyl-[protein] + S-adenosyl-L-methionine = [protein]-L-glutamate 5-O-methyl ester + S-adenosyl-L-homocysteine</text>
        <dbReference type="Rhea" id="RHEA:24452"/>
        <dbReference type="Rhea" id="RHEA-COMP:10208"/>
        <dbReference type="Rhea" id="RHEA-COMP:10311"/>
        <dbReference type="ChEBI" id="CHEBI:29973"/>
        <dbReference type="ChEBI" id="CHEBI:57856"/>
        <dbReference type="ChEBI" id="CHEBI:59789"/>
        <dbReference type="ChEBI" id="CHEBI:82795"/>
    </reaction>
</comment>
<dbReference type="InterPro" id="IPR036075">
    <property type="entry name" value="ARMT-1-like_metal-bd_sf"/>
</dbReference>
<dbReference type="GO" id="GO:0016462">
    <property type="term" value="F:pyrophosphatase activity"/>
    <property type="evidence" value="ECO:0007669"/>
    <property type="project" value="UniProtKB-ARBA"/>
</dbReference>
<keyword evidence="13" id="KW-1185">Reference proteome</keyword>
<evidence type="ECO:0000256" key="8">
    <source>
        <dbReference type="ARBA" id="ARBA00045980"/>
    </source>
</evidence>
<dbReference type="InterPro" id="IPR039763">
    <property type="entry name" value="ARMT1"/>
</dbReference>
<evidence type="ECO:0000256" key="5">
    <source>
        <dbReference type="ARBA" id="ARBA00022723"/>
    </source>
</evidence>
<evidence type="ECO:0000259" key="11">
    <source>
        <dbReference type="Pfam" id="PF01937"/>
    </source>
</evidence>
<dbReference type="GO" id="GO:0006974">
    <property type="term" value="P:DNA damage response"/>
    <property type="evidence" value="ECO:0007669"/>
    <property type="project" value="TreeGrafter"/>
</dbReference>
<comment type="function">
    <text evidence="8 10">Metal-dependent phosphatase that shows phosphatase activity against several substrates, including fructose-1-phosphate and fructose-6-phosphate. Its preference for fructose-1-phosphate, a strong glycating agent that causes DNA damage rather than a canonical yeast metabolite, suggests a damage-control function in hexose phosphate metabolism. Has also been shown to have O-methyltransferase activity that methylates glutamate residues of target proteins to form gamma-glutamyl methyl ester residues. Possibly methylates PCNA, suggesting it is involved in the DNA damage response.</text>
</comment>
<comment type="similarity">
    <text evidence="3 10">Belongs to the damage-control phosphatase family. Sugar phosphate phosphatase III subfamily.</text>
</comment>
<keyword evidence="10" id="KW-0808">Transferase</keyword>
<dbReference type="AlphaFoldDB" id="A0AAV3YL24"/>
<comment type="catalytic activity">
    <reaction evidence="9 10">
        <text>beta-D-fructose 6-phosphate = dihydroxyacetone + D-glyceraldehyde 3-phosphate</text>
        <dbReference type="Rhea" id="RHEA:28002"/>
        <dbReference type="ChEBI" id="CHEBI:16016"/>
        <dbReference type="ChEBI" id="CHEBI:57634"/>
        <dbReference type="ChEBI" id="CHEBI:59776"/>
    </reaction>
</comment>
<keyword evidence="7 10" id="KW-0464">Manganese</keyword>
<comment type="domain">
    <text evidence="10">Subfamily III proteins have a conserved RTxK motif about 40-50 residues from the C-terminus; the threonine may be replaced by serine or cysteine.</text>
</comment>
<dbReference type="SUPFAM" id="SSF111321">
    <property type="entry name" value="AF1104-like"/>
    <property type="match status" value="1"/>
</dbReference>
<dbReference type="GO" id="GO:0030643">
    <property type="term" value="P:intracellular phosphate ion homeostasis"/>
    <property type="evidence" value="ECO:0007669"/>
    <property type="project" value="UniProtKB-ARBA"/>
</dbReference>
<dbReference type="PANTHER" id="PTHR12260">
    <property type="entry name" value="DAMAGE-CONTROL PHOSPHATASE ARMT1"/>
    <property type="match status" value="1"/>
</dbReference>
<dbReference type="FunFam" id="3.40.50.10880:FF:000005">
    <property type="entry name" value="DUF89-domain-containing protein"/>
    <property type="match status" value="1"/>
</dbReference>
<dbReference type="Gene3D" id="1.20.930.60">
    <property type="match status" value="1"/>
</dbReference>
<dbReference type="GO" id="GO:0051998">
    <property type="term" value="F:protein carboxyl O-methyltransferase activity"/>
    <property type="evidence" value="ECO:0007669"/>
    <property type="project" value="UniProtKB-UniRule"/>
</dbReference>
<dbReference type="EC" id="2.1.1.-" evidence="10"/>
<sequence length="455" mass="52685">MSQPKTPPPLSAKDPSSFAYPTMKDRIPVILSKIVDHLTRNKLHITKEYGGEAAREELKAVIGAISELRHDVMTNKPAKPLRDSRHDAPLWNAQLEKQLNLKREEDEMHRTEQVKGEGLRWFDDAWLWMECYLYRRVQEAFLMCTLLKDFDVFAQQKQDAFKNAFQSTSHLTMYLQEVINRFKEQVPEAEVKEYFVEFLQVSLWGNKCDLSISAGQVQSHDHNPVIHLKVLKHKLLIDESDAVYQILRKVFDTKGKPAQVDIVLDNAGFELVTDLCLAEFLITSGLASQIVFHAKSIPWFVSDVTLADWDWTLNTMSRMNHIAISELCERWRAYLEANTWTVELHDFWTMPNSYNEMHKVSPDLYACLSQSDLILFKGDLNYRKLVSDRQWDTTTKFESALRGFHPAPLCSLRTLKCDCVVGLRSGQVQEAEEEDENWMINGDWAIISTCEHRET</sequence>
<evidence type="ECO:0000256" key="9">
    <source>
        <dbReference type="ARBA" id="ARBA00048809"/>
    </source>
</evidence>
<evidence type="ECO:0000256" key="7">
    <source>
        <dbReference type="ARBA" id="ARBA00023211"/>
    </source>
</evidence>
<protein>
    <recommendedName>
        <fullName evidence="10">Sugar phosphate phosphatase</fullName>
        <ecNumber evidence="10">2.1.1.-</ecNumber>
        <ecNumber evidence="10">3.1.3.-</ecNumber>
    </recommendedName>
</protein>
<evidence type="ECO:0000256" key="2">
    <source>
        <dbReference type="ARBA" id="ARBA00001326"/>
    </source>
</evidence>
<organism evidence="12 13">
    <name type="scientific">Plakobranchus ocellatus</name>
    <dbReference type="NCBI Taxonomy" id="259542"/>
    <lineage>
        <taxon>Eukaryota</taxon>
        <taxon>Metazoa</taxon>
        <taxon>Spiralia</taxon>
        <taxon>Lophotrochozoa</taxon>
        <taxon>Mollusca</taxon>
        <taxon>Gastropoda</taxon>
        <taxon>Heterobranchia</taxon>
        <taxon>Euthyneura</taxon>
        <taxon>Panpulmonata</taxon>
        <taxon>Sacoglossa</taxon>
        <taxon>Placobranchoidea</taxon>
        <taxon>Plakobranchidae</taxon>
        <taxon>Plakobranchus</taxon>
    </lineage>
</organism>
<dbReference type="Gene3D" id="3.40.50.10880">
    <property type="entry name" value="Uncharacterised protein PF01937, DUF89, domain 3"/>
    <property type="match status" value="1"/>
</dbReference>
<dbReference type="PANTHER" id="PTHR12260:SF6">
    <property type="entry name" value="DAMAGE-CONTROL PHOSPHATASE ARMT1"/>
    <property type="match status" value="1"/>
</dbReference>
<name>A0AAV3YL24_9GAST</name>
<dbReference type="Proteomes" id="UP000735302">
    <property type="component" value="Unassembled WGS sequence"/>
</dbReference>
<evidence type="ECO:0000313" key="12">
    <source>
        <dbReference type="EMBL" id="GFN82912.1"/>
    </source>
</evidence>
<keyword evidence="4" id="KW-0533">Nickel</keyword>
<keyword evidence="5 10" id="KW-0479">Metal-binding</keyword>
<evidence type="ECO:0000313" key="13">
    <source>
        <dbReference type="Proteomes" id="UP000735302"/>
    </source>
</evidence>
<dbReference type="Pfam" id="PF01937">
    <property type="entry name" value="ARMT1-like_dom"/>
    <property type="match status" value="1"/>
</dbReference>
<evidence type="ECO:0000256" key="3">
    <source>
        <dbReference type="ARBA" id="ARBA00009519"/>
    </source>
</evidence>
<dbReference type="GO" id="GO:0016791">
    <property type="term" value="F:phosphatase activity"/>
    <property type="evidence" value="ECO:0007669"/>
    <property type="project" value="TreeGrafter"/>
</dbReference>
<comment type="caution">
    <text evidence="12">The sequence shown here is derived from an EMBL/GenBank/DDBJ whole genome shotgun (WGS) entry which is preliminary data.</text>
</comment>
<evidence type="ECO:0000256" key="6">
    <source>
        <dbReference type="ARBA" id="ARBA00022801"/>
    </source>
</evidence>
<dbReference type="EC" id="3.1.3.-" evidence="10"/>
<evidence type="ECO:0000256" key="4">
    <source>
        <dbReference type="ARBA" id="ARBA00022596"/>
    </source>
</evidence>
<comment type="cofactor">
    <cofactor evidence="10">
        <name>Mn(2+)</name>
        <dbReference type="ChEBI" id="CHEBI:29035"/>
    </cofactor>
    <cofactor evidence="10">
        <name>Ni(2+)</name>
        <dbReference type="ChEBI" id="CHEBI:49786"/>
    </cofactor>
</comment>
<evidence type="ECO:0000256" key="10">
    <source>
        <dbReference type="RuleBase" id="RU367030"/>
    </source>
</evidence>